<dbReference type="GO" id="GO:0006303">
    <property type="term" value="P:double-strand break repair via nonhomologous end joining"/>
    <property type="evidence" value="ECO:0007669"/>
    <property type="project" value="TreeGrafter"/>
</dbReference>
<keyword evidence="10" id="KW-0227">DNA damage</keyword>
<dbReference type="EC" id="6.5.1.1" evidence="4"/>
<evidence type="ECO:0000256" key="3">
    <source>
        <dbReference type="ARBA" id="ARBA00007572"/>
    </source>
</evidence>
<dbReference type="SUPFAM" id="SSF50249">
    <property type="entry name" value="Nucleic acid-binding proteins"/>
    <property type="match status" value="1"/>
</dbReference>
<dbReference type="Gene3D" id="1.10.3260.10">
    <property type="entry name" value="DNA ligase, ATP-dependent, N-terminal domain"/>
    <property type="match status" value="1"/>
</dbReference>
<dbReference type="GO" id="GO:0071897">
    <property type="term" value="P:DNA biosynthetic process"/>
    <property type="evidence" value="ECO:0007669"/>
    <property type="project" value="InterPro"/>
</dbReference>
<dbReference type="InterPro" id="IPR036599">
    <property type="entry name" value="DNA_ligase_N_sf"/>
</dbReference>
<dbReference type="GO" id="GO:0032807">
    <property type="term" value="C:DNA ligase IV complex"/>
    <property type="evidence" value="ECO:0007669"/>
    <property type="project" value="TreeGrafter"/>
</dbReference>
<dbReference type="InterPro" id="IPR016059">
    <property type="entry name" value="DNA_ligase_ATP-dep_CS"/>
</dbReference>
<keyword evidence="13" id="KW-0233">DNA recombination</keyword>
<evidence type="ECO:0000313" key="23">
    <source>
        <dbReference type="EMBL" id="KAF9537475.1"/>
    </source>
</evidence>
<dbReference type="InterPro" id="IPR012309">
    <property type="entry name" value="DNA_ligase_ATP-dep_C"/>
</dbReference>
<dbReference type="InterPro" id="IPR001357">
    <property type="entry name" value="BRCT_dom"/>
</dbReference>
<feature type="compositionally biased region" description="Low complexity" evidence="20">
    <location>
        <begin position="1"/>
        <end position="19"/>
    </location>
</feature>
<feature type="domain" description="BRCT" evidence="22">
    <location>
        <begin position="694"/>
        <end position="783"/>
    </location>
</feature>
<dbReference type="GO" id="GO:0005524">
    <property type="term" value="F:ATP binding"/>
    <property type="evidence" value="ECO:0007669"/>
    <property type="project" value="UniProtKB-KW"/>
</dbReference>
<feature type="domain" description="ATP-dependent DNA ligase family profile" evidence="21">
    <location>
        <begin position="376"/>
        <end position="500"/>
    </location>
</feature>
<keyword evidence="7" id="KW-0479">Metal-binding</keyword>
<dbReference type="InterPro" id="IPR012310">
    <property type="entry name" value="DNA_ligase_ATP-dep_cent"/>
</dbReference>
<dbReference type="SMART" id="SM00292">
    <property type="entry name" value="BRCT"/>
    <property type="match status" value="1"/>
</dbReference>
<dbReference type="Gene3D" id="2.40.50.140">
    <property type="entry name" value="Nucleic acid-binding proteins"/>
    <property type="match status" value="1"/>
</dbReference>
<keyword evidence="11" id="KW-0067">ATP-binding</keyword>
<comment type="cofactor">
    <cofactor evidence="1">
        <name>Mg(2+)</name>
        <dbReference type="ChEBI" id="CHEBI:18420"/>
    </cofactor>
</comment>
<keyword evidence="15" id="KW-0539">Nucleus</keyword>
<dbReference type="GO" id="GO:0006310">
    <property type="term" value="P:DNA recombination"/>
    <property type="evidence" value="ECO:0007669"/>
    <property type="project" value="UniProtKB-KW"/>
</dbReference>
<dbReference type="PROSITE" id="PS00333">
    <property type="entry name" value="DNA_LIGASE_A2"/>
    <property type="match status" value="1"/>
</dbReference>
<evidence type="ECO:0000256" key="10">
    <source>
        <dbReference type="ARBA" id="ARBA00022763"/>
    </source>
</evidence>
<evidence type="ECO:0000259" key="21">
    <source>
        <dbReference type="PROSITE" id="PS50160"/>
    </source>
</evidence>
<dbReference type="SUPFAM" id="SSF52113">
    <property type="entry name" value="BRCT domain"/>
    <property type="match status" value="1"/>
</dbReference>
<keyword evidence="14" id="KW-0234">DNA repair</keyword>
<dbReference type="NCBIfam" id="TIGR00574">
    <property type="entry name" value="dnl1"/>
    <property type="match status" value="1"/>
</dbReference>
<keyword evidence="12" id="KW-0460">Magnesium</keyword>
<evidence type="ECO:0000259" key="22">
    <source>
        <dbReference type="PROSITE" id="PS50172"/>
    </source>
</evidence>
<comment type="catalytic activity">
    <reaction evidence="18">
        <text>ATP + (deoxyribonucleotide)n-3'-hydroxyl + 5'-phospho-(deoxyribonucleotide)m = (deoxyribonucleotide)n+m + AMP + diphosphate.</text>
        <dbReference type="EC" id="6.5.1.1"/>
    </reaction>
</comment>
<dbReference type="InterPro" id="IPR029710">
    <property type="entry name" value="LIG4"/>
</dbReference>
<evidence type="ECO:0000256" key="20">
    <source>
        <dbReference type="SAM" id="MobiDB-lite"/>
    </source>
</evidence>
<dbReference type="InterPro" id="IPR044125">
    <property type="entry name" value="Adenylation_DNA_ligase_IV"/>
</dbReference>
<dbReference type="Gene3D" id="3.30.470.30">
    <property type="entry name" value="DNA ligase/mRNA capping enzyme"/>
    <property type="match status" value="1"/>
</dbReference>
<keyword evidence="24" id="KW-1185">Reference proteome</keyword>
<evidence type="ECO:0000256" key="13">
    <source>
        <dbReference type="ARBA" id="ARBA00023172"/>
    </source>
</evidence>
<dbReference type="PROSITE" id="PS50160">
    <property type="entry name" value="DNA_LIGASE_A3"/>
    <property type="match status" value="1"/>
</dbReference>
<evidence type="ECO:0000256" key="2">
    <source>
        <dbReference type="ARBA" id="ARBA00004123"/>
    </source>
</evidence>
<keyword evidence="6 23" id="KW-0436">Ligase</keyword>
<sequence>MPEGPQKSTGSSSTTSQQGGENGNSGGEKSNATRRGRSPTPDDPTQPSPSFHELVMLLEEISKKSDKKRELLGRFFSAWRKDGFGSMYPLIRLILPKLDNERRQYGLKESKMADLYTSSLKILPGSEPALKLKNWKEGMRDSAGDFSLAVRDVVASRSLVTHPMGHTIREVNQLLTKLSRKGSDKTEIFNTLVQSYTALENKWIVRIINKDLKIGMSENSVFPCYHPDALELFNVCSELRKTVIDCADPAVKVVTASVNVNHPFKPMLSKRLPTARDVVISMENMPFWIETKIDGERVQIHKDGDNYRYWSRNSTEFTHLYGATPKEGSLTPFIHPFINPKAEKLILDGEMVEYDPATKEVIGFGTVKTAGNDHSDSTHKRRPMLYVFDVINMNGASIIEHSLETRHEMLNSIIPKESEGRLEILKHTIGTTEQHIVDAIDEAIMDRQEGVIVKNPRSAYIPNGRGEQWVKIKPEYVDGVFDSLDVLIVGGYYGSGNRGGHGVISSYICAVRDNTSKSQTGKKFLTFCKFGSGFTYQQMGKFRQVLLKDSELRHLFIQRLGPHWKEYKYYRENPWVDLVDNAKMRPDVIIDPEKSIVVEIKASEILANSESYASEYTVRFPRFLRVREDKDASSCMTMSEVHRMYREFKGKLSMRVIDTNSTKTKTKAKQIGPRKVIQAHLLQAMVGDTSVVKVEADLFKGQVFWVVQGDAIQTKGELEVLIKRFGGKQSQSAQMDNTIVVAGENGPGVVGLKRRGDKNIVLPTWVRDCVKELRLIPLNPKYMLFTTKETEKEFRLIMDEYEDSYTDQLSTSALQEILGKMENRSELVKRRREEKAQERAARIRTKRLNNLEDQLDDIATGTGVDTDVKSSLAAMERAVGGWAHRDAKRARKITAEITRKYYGHDGETEPPLGMFQGVEVVMVYPPQPEEYLANSVLKDNKGKQVIKSEYDLERHGATYGGSGVGNREGGRIKNQTMFDMLSKAVDHWNWKKESQGRTSPSDGELSIQSINREMDSLHWQLVAEETIQKEKLAHTLSTLTDYKICRNNLDIVKVILEFHGARVIPQEQCTIDFCQRRLRNRVRLRERLDNSSESQFQEVEEEEEDVGVPLELMVLFDPLYLDTVDLWMDAMKVSVLYGPQASTFEVPRLVTSDWVMQSQKNKYRVPEEAYYPVK</sequence>
<dbReference type="Pfam" id="PF04675">
    <property type="entry name" value="DNA_ligase_A_N"/>
    <property type="match status" value="1"/>
</dbReference>
<organism evidence="23 24">
    <name type="scientific">Mortierella hygrophila</name>
    <dbReference type="NCBI Taxonomy" id="979708"/>
    <lineage>
        <taxon>Eukaryota</taxon>
        <taxon>Fungi</taxon>
        <taxon>Fungi incertae sedis</taxon>
        <taxon>Mucoromycota</taxon>
        <taxon>Mortierellomycotina</taxon>
        <taxon>Mortierellomycetes</taxon>
        <taxon>Mortierellales</taxon>
        <taxon>Mortierellaceae</taxon>
        <taxon>Mortierella</taxon>
    </lineage>
</organism>
<dbReference type="Proteomes" id="UP000723463">
    <property type="component" value="Unassembled WGS sequence"/>
</dbReference>
<dbReference type="Pfam" id="PF01068">
    <property type="entry name" value="DNA_ligase_A_M"/>
    <property type="match status" value="1"/>
</dbReference>
<evidence type="ECO:0000256" key="8">
    <source>
        <dbReference type="ARBA" id="ARBA00022737"/>
    </source>
</evidence>
<dbReference type="InterPro" id="IPR012308">
    <property type="entry name" value="DNA_ligase_ATP-dep_N"/>
</dbReference>
<evidence type="ECO:0000256" key="15">
    <source>
        <dbReference type="ARBA" id="ARBA00023242"/>
    </source>
</evidence>
<evidence type="ECO:0000256" key="9">
    <source>
        <dbReference type="ARBA" id="ARBA00022741"/>
    </source>
</evidence>
<dbReference type="PANTHER" id="PTHR45997:SF1">
    <property type="entry name" value="DNA LIGASE 4"/>
    <property type="match status" value="1"/>
</dbReference>
<dbReference type="SUPFAM" id="SSF56091">
    <property type="entry name" value="DNA ligase/mRNA capping enzyme, catalytic domain"/>
    <property type="match status" value="1"/>
</dbReference>
<evidence type="ECO:0000256" key="6">
    <source>
        <dbReference type="ARBA" id="ARBA00022598"/>
    </source>
</evidence>
<dbReference type="AlphaFoldDB" id="A0A9P6JY83"/>
<accession>A0A9P6JY83</accession>
<dbReference type="Gene3D" id="3.40.50.10190">
    <property type="entry name" value="BRCT domain"/>
    <property type="match status" value="1"/>
</dbReference>
<evidence type="ECO:0000256" key="18">
    <source>
        <dbReference type="ARBA" id="ARBA00034003"/>
    </source>
</evidence>
<evidence type="ECO:0000256" key="16">
    <source>
        <dbReference type="ARBA" id="ARBA00030676"/>
    </source>
</evidence>
<protein>
    <recommendedName>
        <fullName evidence="5">DNA ligase 4</fullName>
        <ecNumber evidence="4">6.5.1.1</ecNumber>
    </recommendedName>
    <alternativeName>
        <fullName evidence="17">DNA ligase IV</fullName>
    </alternativeName>
    <alternativeName>
        <fullName evidence="16">Polydeoxyribonucleotide synthase [ATP] 4</fullName>
    </alternativeName>
</protein>
<comment type="caution">
    <text evidence="23">The sequence shown here is derived from an EMBL/GenBank/DDBJ whole genome shotgun (WGS) entry which is preliminary data.</text>
</comment>
<evidence type="ECO:0000256" key="7">
    <source>
        <dbReference type="ARBA" id="ARBA00022723"/>
    </source>
</evidence>
<name>A0A9P6JY83_9FUNG</name>
<keyword evidence="9" id="KW-0547">Nucleotide-binding</keyword>
<proteinExistence type="inferred from homology"/>
<evidence type="ECO:0000256" key="19">
    <source>
        <dbReference type="RuleBase" id="RU004196"/>
    </source>
</evidence>
<dbReference type="GO" id="GO:0046872">
    <property type="term" value="F:metal ion binding"/>
    <property type="evidence" value="ECO:0007669"/>
    <property type="project" value="UniProtKB-KW"/>
</dbReference>
<evidence type="ECO:0000313" key="24">
    <source>
        <dbReference type="Proteomes" id="UP000723463"/>
    </source>
</evidence>
<dbReference type="InterPro" id="IPR036420">
    <property type="entry name" value="BRCT_dom_sf"/>
</dbReference>
<dbReference type="EMBL" id="JAAAXW010000397">
    <property type="protein sequence ID" value="KAF9537475.1"/>
    <property type="molecule type" value="Genomic_DNA"/>
</dbReference>
<dbReference type="Pfam" id="PF04679">
    <property type="entry name" value="DNA_ligase_A_C"/>
    <property type="match status" value="1"/>
</dbReference>
<dbReference type="GO" id="GO:0006297">
    <property type="term" value="P:nucleotide-excision repair, DNA gap filling"/>
    <property type="evidence" value="ECO:0007669"/>
    <property type="project" value="TreeGrafter"/>
</dbReference>
<evidence type="ECO:0000256" key="5">
    <source>
        <dbReference type="ARBA" id="ARBA00022073"/>
    </source>
</evidence>
<dbReference type="InterPro" id="IPR012340">
    <property type="entry name" value="NA-bd_OB-fold"/>
</dbReference>
<evidence type="ECO:0000256" key="1">
    <source>
        <dbReference type="ARBA" id="ARBA00001946"/>
    </source>
</evidence>
<dbReference type="GO" id="GO:0003910">
    <property type="term" value="F:DNA ligase (ATP) activity"/>
    <property type="evidence" value="ECO:0007669"/>
    <property type="project" value="UniProtKB-EC"/>
</dbReference>
<dbReference type="CDD" id="cd07903">
    <property type="entry name" value="Adenylation_DNA_ligase_IV"/>
    <property type="match status" value="1"/>
</dbReference>
<evidence type="ECO:0000256" key="4">
    <source>
        <dbReference type="ARBA" id="ARBA00012727"/>
    </source>
</evidence>
<dbReference type="CDD" id="cd07968">
    <property type="entry name" value="OBF_DNA_ligase_IV"/>
    <property type="match status" value="1"/>
</dbReference>
<keyword evidence="8" id="KW-0677">Repeat</keyword>
<comment type="subcellular location">
    <subcellularLocation>
        <location evidence="2">Nucleus</location>
    </subcellularLocation>
</comment>
<dbReference type="PROSITE" id="PS50172">
    <property type="entry name" value="BRCT"/>
    <property type="match status" value="1"/>
</dbReference>
<evidence type="ECO:0000256" key="11">
    <source>
        <dbReference type="ARBA" id="ARBA00022840"/>
    </source>
</evidence>
<dbReference type="SUPFAM" id="SSF117018">
    <property type="entry name" value="ATP-dependent DNA ligase DNA-binding domain"/>
    <property type="match status" value="1"/>
</dbReference>
<evidence type="ECO:0000256" key="12">
    <source>
        <dbReference type="ARBA" id="ARBA00022842"/>
    </source>
</evidence>
<dbReference type="PANTHER" id="PTHR45997">
    <property type="entry name" value="DNA LIGASE 4"/>
    <property type="match status" value="1"/>
</dbReference>
<evidence type="ECO:0000256" key="17">
    <source>
        <dbReference type="ARBA" id="ARBA00031942"/>
    </source>
</evidence>
<dbReference type="Pfam" id="PF00533">
    <property type="entry name" value="BRCT"/>
    <property type="match status" value="1"/>
</dbReference>
<reference evidence="23" key="1">
    <citation type="journal article" date="2020" name="Fungal Divers.">
        <title>Resolving the Mortierellaceae phylogeny through synthesis of multi-gene phylogenetics and phylogenomics.</title>
        <authorList>
            <person name="Vandepol N."/>
            <person name="Liber J."/>
            <person name="Desiro A."/>
            <person name="Na H."/>
            <person name="Kennedy M."/>
            <person name="Barry K."/>
            <person name="Grigoriev I.V."/>
            <person name="Miller A.N."/>
            <person name="O'Donnell K."/>
            <person name="Stajich J.E."/>
            <person name="Bonito G."/>
        </authorList>
    </citation>
    <scope>NUCLEOTIDE SEQUENCE</scope>
    <source>
        <strain evidence="23">NRRL 2591</strain>
    </source>
</reference>
<dbReference type="GO" id="GO:0003677">
    <property type="term" value="F:DNA binding"/>
    <property type="evidence" value="ECO:0007669"/>
    <property type="project" value="InterPro"/>
</dbReference>
<evidence type="ECO:0000256" key="14">
    <source>
        <dbReference type="ARBA" id="ARBA00023204"/>
    </source>
</evidence>
<gene>
    <name evidence="23" type="primary">LIG4</name>
    <name evidence="23" type="ORF">EC957_008092</name>
</gene>
<feature type="region of interest" description="Disordered" evidence="20">
    <location>
        <begin position="1"/>
        <end position="50"/>
    </location>
</feature>
<dbReference type="InterPro" id="IPR000977">
    <property type="entry name" value="DNA_ligase_ATP-dep"/>
</dbReference>
<comment type="similarity">
    <text evidence="3 19">Belongs to the ATP-dependent DNA ligase family.</text>
</comment>